<feature type="region of interest" description="Disordered" evidence="1">
    <location>
        <begin position="320"/>
        <end position="357"/>
    </location>
</feature>
<feature type="compositionally biased region" description="Polar residues" evidence="1">
    <location>
        <begin position="345"/>
        <end position="356"/>
    </location>
</feature>
<feature type="region of interest" description="Disordered" evidence="1">
    <location>
        <begin position="1"/>
        <end position="46"/>
    </location>
</feature>
<keyword evidence="3" id="KW-1185">Reference proteome</keyword>
<feature type="compositionally biased region" description="Basic and acidic residues" evidence="1">
    <location>
        <begin position="236"/>
        <end position="263"/>
    </location>
</feature>
<dbReference type="Proteomes" id="UP001209878">
    <property type="component" value="Unassembled WGS sequence"/>
</dbReference>
<accession>A0AAD9JTV0</accession>
<evidence type="ECO:0000313" key="2">
    <source>
        <dbReference type="EMBL" id="KAK2158115.1"/>
    </source>
</evidence>
<dbReference type="AlphaFoldDB" id="A0AAD9JTV0"/>
<feature type="region of interest" description="Disordered" evidence="1">
    <location>
        <begin position="235"/>
        <end position="296"/>
    </location>
</feature>
<feature type="region of interest" description="Disordered" evidence="1">
    <location>
        <begin position="472"/>
        <end position="496"/>
    </location>
</feature>
<protein>
    <submittedName>
        <fullName evidence="2">Uncharacterized protein</fullName>
    </submittedName>
</protein>
<organism evidence="2 3">
    <name type="scientific">Ridgeia piscesae</name>
    <name type="common">Tubeworm</name>
    <dbReference type="NCBI Taxonomy" id="27915"/>
    <lineage>
        <taxon>Eukaryota</taxon>
        <taxon>Metazoa</taxon>
        <taxon>Spiralia</taxon>
        <taxon>Lophotrochozoa</taxon>
        <taxon>Annelida</taxon>
        <taxon>Polychaeta</taxon>
        <taxon>Sedentaria</taxon>
        <taxon>Canalipalpata</taxon>
        <taxon>Sabellida</taxon>
        <taxon>Siboglinidae</taxon>
        <taxon>Ridgeia</taxon>
    </lineage>
</organism>
<evidence type="ECO:0000313" key="3">
    <source>
        <dbReference type="Proteomes" id="UP001209878"/>
    </source>
</evidence>
<dbReference type="EMBL" id="JAODUO010001822">
    <property type="protein sequence ID" value="KAK2158115.1"/>
    <property type="molecule type" value="Genomic_DNA"/>
</dbReference>
<feature type="region of interest" description="Disordered" evidence="1">
    <location>
        <begin position="128"/>
        <end position="148"/>
    </location>
</feature>
<gene>
    <name evidence="2" type="ORF">NP493_1824g00002</name>
</gene>
<feature type="compositionally biased region" description="Polar residues" evidence="1">
    <location>
        <begin position="487"/>
        <end position="496"/>
    </location>
</feature>
<comment type="caution">
    <text evidence="2">The sequence shown here is derived from an EMBL/GenBank/DDBJ whole genome shotgun (WGS) entry which is preliminary data.</text>
</comment>
<name>A0AAD9JTV0_RIDPI</name>
<proteinExistence type="predicted"/>
<sequence length="496" mass="54431">MHAANVSESGRLGDFMSGRLPSIGDSVHRRPVGPTERQRQQQFQRVTGRANMVRWTMPAPNRERFRYRAPTNDRVMATPRMSPAASVPDQYIEWQKAKTGRGKGNPFNYRWSPAQKSSTLSVRLGTLESSTHTPRRGAASDGDTREPPLVRLGTYELIGPTPTMVYPQVIQPTPPVKPPGVTVQNFEMPQLCRADVAESRLAGVEPSSQQPTRGVYRTEQETLRQQKASVVTLSLQKKDDNGRGQAARREPLRQVSIDDRESCVSDPVAPSRWKISSLTRNQSKEPPGRTVRLSGSDRPCLGRFNKLDVFSERSCRINLSSPVPSPRLGGDTTRRPLAPPPSFRTVESVSGSQQPQYGAMVGRKLPRKTSTMLVGRVDVNDGANWTAFAGNRGSDRSSVVGDLVAGNAATLCGQRYGQTAPFGATATETPRMRWERKQALQPLDASSISADETADMCRWARAAIAAHDNEDDLDDDAIIPSPVYGAMTSSHDSGEE</sequence>
<reference evidence="2" key="1">
    <citation type="journal article" date="2023" name="Mol. Biol. Evol.">
        <title>Third-Generation Sequencing Reveals the Adaptive Role of the Epigenome in Three Deep-Sea Polychaetes.</title>
        <authorList>
            <person name="Perez M."/>
            <person name="Aroh O."/>
            <person name="Sun Y."/>
            <person name="Lan Y."/>
            <person name="Juniper S.K."/>
            <person name="Young C.R."/>
            <person name="Angers B."/>
            <person name="Qian P.Y."/>
        </authorList>
    </citation>
    <scope>NUCLEOTIDE SEQUENCE</scope>
    <source>
        <strain evidence="2">R07B-5</strain>
    </source>
</reference>
<evidence type="ECO:0000256" key="1">
    <source>
        <dbReference type="SAM" id="MobiDB-lite"/>
    </source>
</evidence>